<reference evidence="3" key="2">
    <citation type="submission" date="2013-12" db="EMBL/GenBank/DDBJ databases">
        <authorList>
            <person name="Yu Y."/>
            <person name="Lee S."/>
            <person name="de Baynast K."/>
            <person name="Wissotski M."/>
            <person name="Liu L."/>
            <person name="Talag J."/>
            <person name="Goicoechea J."/>
            <person name="Angelova A."/>
            <person name="Jetty R."/>
            <person name="Kudrna D."/>
            <person name="Golser W."/>
            <person name="Rivera L."/>
            <person name="Zhang J."/>
            <person name="Wing R."/>
        </authorList>
    </citation>
    <scope>NUCLEOTIDE SEQUENCE</scope>
</reference>
<dbReference type="EnsemblPlants" id="LPERR06G02790.1">
    <property type="protein sequence ID" value="LPERR06G02790.1"/>
    <property type="gene ID" value="LPERR06G02790"/>
</dbReference>
<evidence type="ECO:0000313" key="2">
    <source>
        <dbReference type="EnsemblPlants" id="LPERR06G02790.1"/>
    </source>
</evidence>
<reference evidence="2" key="3">
    <citation type="submission" date="2015-04" db="UniProtKB">
        <authorList>
            <consortium name="EnsemblPlants"/>
        </authorList>
    </citation>
    <scope>IDENTIFICATION</scope>
</reference>
<dbReference type="HOGENOM" id="CLU_1868087_0_0_1"/>
<organism evidence="2 3">
    <name type="scientific">Leersia perrieri</name>
    <dbReference type="NCBI Taxonomy" id="77586"/>
    <lineage>
        <taxon>Eukaryota</taxon>
        <taxon>Viridiplantae</taxon>
        <taxon>Streptophyta</taxon>
        <taxon>Embryophyta</taxon>
        <taxon>Tracheophyta</taxon>
        <taxon>Spermatophyta</taxon>
        <taxon>Magnoliopsida</taxon>
        <taxon>Liliopsida</taxon>
        <taxon>Poales</taxon>
        <taxon>Poaceae</taxon>
        <taxon>BOP clade</taxon>
        <taxon>Oryzoideae</taxon>
        <taxon>Oryzeae</taxon>
        <taxon>Oryzinae</taxon>
        <taxon>Leersia</taxon>
    </lineage>
</organism>
<dbReference type="Gramene" id="LPERR06G02790.1">
    <property type="protein sequence ID" value="LPERR06G02790.1"/>
    <property type="gene ID" value="LPERR06G02790"/>
</dbReference>
<dbReference type="AlphaFoldDB" id="A0A0D9WLT0"/>
<sequence length="137" mass="14899">MGMERRGGWQRPESMGADRWRWRSDTTSSSPPDRLPHLAQHWIDHLSIELSTISPNRGLHHQMMTLSWNTSFSLAESSASPAAGDISRLAARAAVAIAREGEARPCNKSKGKRQEGQCGEARPLVLTTAGALAAAAR</sequence>
<keyword evidence="3" id="KW-1185">Reference proteome</keyword>
<accession>A0A0D9WLT0</accession>
<name>A0A0D9WLT0_9ORYZ</name>
<proteinExistence type="predicted"/>
<feature type="region of interest" description="Disordered" evidence="1">
    <location>
        <begin position="1"/>
        <end position="35"/>
    </location>
</feature>
<evidence type="ECO:0000256" key="1">
    <source>
        <dbReference type="SAM" id="MobiDB-lite"/>
    </source>
</evidence>
<protein>
    <submittedName>
        <fullName evidence="2">Uncharacterized protein</fullName>
    </submittedName>
</protein>
<evidence type="ECO:0000313" key="3">
    <source>
        <dbReference type="Proteomes" id="UP000032180"/>
    </source>
</evidence>
<reference evidence="2 3" key="1">
    <citation type="submission" date="2012-08" db="EMBL/GenBank/DDBJ databases">
        <title>Oryza genome evolution.</title>
        <authorList>
            <person name="Wing R.A."/>
        </authorList>
    </citation>
    <scope>NUCLEOTIDE SEQUENCE</scope>
</reference>
<dbReference type="Proteomes" id="UP000032180">
    <property type="component" value="Chromosome 6"/>
</dbReference>